<dbReference type="EMBL" id="AWTC01000019">
    <property type="protein sequence ID" value="EST10664.1"/>
    <property type="molecule type" value="Genomic_DNA"/>
</dbReference>
<evidence type="ECO:0000313" key="2">
    <source>
        <dbReference type="Proteomes" id="UP000018296"/>
    </source>
</evidence>
<name>V6J1P5_9BACL</name>
<dbReference type="PATRIC" id="fig|1395513.3.peg.3206"/>
<dbReference type="STRING" id="1395513.P343_15760"/>
<accession>V6J1P5</accession>
<evidence type="ECO:0000313" key="1">
    <source>
        <dbReference type="EMBL" id="EST10664.1"/>
    </source>
</evidence>
<organism evidence="1 2">
    <name type="scientific">Sporolactobacillus laevolacticus DSM 442</name>
    <dbReference type="NCBI Taxonomy" id="1395513"/>
    <lineage>
        <taxon>Bacteria</taxon>
        <taxon>Bacillati</taxon>
        <taxon>Bacillota</taxon>
        <taxon>Bacilli</taxon>
        <taxon>Bacillales</taxon>
        <taxon>Sporolactobacillaceae</taxon>
        <taxon>Sporolactobacillus</taxon>
    </lineage>
</organism>
<protein>
    <submittedName>
        <fullName evidence="1">Uncharacterized protein</fullName>
    </submittedName>
</protein>
<dbReference type="Proteomes" id="UP000018296">
    <property type="component" value="Unassembled WGS sequence"/>
</dbReference>
<keyword evidence="2" id="KW-1185">Reference proteome</keyword>
<gene>
    <name evidence="1" type="ORF">P343_15760</name>
</gene>
<dbReference type="eggNOG" id="ENOG5031RPF">
    <property type="taxonomic scope" value="Bacteria"/>
</dbReference>
<dbReference type="OrthoDB" id="2112831at2"/>
<dbReference type="InterPro" id="IPR045527">
    <property type="entry name" value="DUF6470"/>
</dbReference>
<reference evidence="1 2" key="1">
    <citation type="journal article" date="2013" name="Genome Announc.">
        <title>Genome Sequence of Sporolactobacillus laevolacticus DSM442, an Efficient Polymer-Grade D-Lactate Producer from Agricultural Waste Cottonseed as a Nitrogen Source.</title>
        <authorList>
            <person name="Wang H."/>
            <person name="Wang L."/>
            <person name="Ju J."/>
            <person name="Yu B."/>
            <person name="Ma Y."/>
        </authorList>
    </citation>
    <scope>NUCLEOTIDE SEQUENCE [LARGE SCALE GENOMIC DNA]</scope>
    <source>
        <strain evidence="1 2">DSM 442</strain>
    </source>
</reference>
<dbReference type="Pfam" id="PF20074">
    <property type="entry name" value="DUF6470"/>
    <property type="match status" value="1"/>
</dbReference>
<dbReference type="RefSeq" id="WP_023511365.1">
    <property type="nucleotide sequence ID" value="NZ_AWTC01000019.1"/>
</dbReference>
<proteinExistence type="predicted"/>
<comment type="caution">
    <text evidence="1">The sequence shown here is derived from an EMBL/GenBank/DDBJ whole genome shotgun (WGS) entry which is preliminary data.</text>
</comment>
<sequence length="197" mass="21582">MAITFPHLEMHQVFGKIAMSTQNAFQTMRQPKADQSIQQPKAEMTIERQPGKVAIDQSAGWHNLDLKSARVRIAEAAEAGKQAVLDGISRHAQEGDELLHIERNKGKNLFAKQAANNVDLAVIGTHYNTGSTPASEAVSYEVTPTQLQISWQTHAPIIEAGVRAPELTYQPGQVNVSMQQYPSLDIQAVGIFVDEKG</sequence>
<dbReference type="AlphaFoldDB" id="V6J1P5"/>